<comment type="function">
    <text evidence="8">Gustatory receptor which mediates acceptance or avoidance behavior, depending on its substrates.</text>
</comment>
<evidence type="ECO:0000256" key="4">
    <source>
        <dbReference type="ARBA" id="ARBA00022989"/>
    </source>
</evidence>
<feature type="transmembrane region" description="Helical" evidence="8">
    <location>
        <begin position="375"/>
        <end position="395"/>
    </location>
</feature>
<evidence type="ECO:0000256" key="5">
    <source>
        <dbReference type="ARBA" id="ARBA00023136"/>
    </source>
</evidence>
<feature type="transmembrane region" description="Helical" evidence="8">
    <location>
        <begin position="261"/>
        <end position="283"/>
    </location>
</feature>
<feature type="transmembrane region" description="Helical" evidence="8">
    <location>
        <begin position="295"/>
        <end position="315"/>
    </location>
</feature>
<evidence type="ECO:0000313" key="9">
    <source>
        <dbReference type="EMBL" id="CAB3381670.1"/>
    </source>
</evidence>
<dbReference type="InterPro" id="IPR013604">
    <property type="entry name" value="7TM_chemorcpt"/>
</dbReference>
<dbReference type="PANTHER" id="PTHR21143">
    <property type="entry name" value="INVERTEBRATE GUSTATORY RECEPTOR"/>
    <property type="match status" value="1"/>
</dbReference>
<dbReference type="GO" id="GO:0043025">
    <property type="term" value="C:neuronal cell body"/>
    <property type="evidence" value="ECO:0007669"/>
    <property type="project" value="TreeGrafter"/>
</dbReference>
<comment type="similarity">
    <text evidence="8">Belongs to the insect chemoreceptor superfamily. Gustatory receptor (GR) family.</text>
</comment>
<feature type="transmembrane region" description="Helical" evidence="8">
    <location>
        <begin position="190"/>
        <end position="208"/>
    </location>
</feature>
<proteinExistence type="inferred from homology"/>
<comment type="caution">
    <text evidence="8">Lacks conserved residue(s) required for the propagation of feature annotation.</text>
</comment>
<dbReference type="GO" id="GO:0050909">
    <property type="term" value="P:sensory perception of taste"/>
    <property type="evidence" value="ECO:0007669"/>
    <property type="project" value="InterPro"/>
</dbReference>
<dbReference type="Pfam" id="PF08395">
    <property type="entry name" value="7tm_7"/>
    <property type="match status" value="2"/>
</dbReference>
<evidence type="ECO:0000313" key="10">
    <source>
        <dbReference type="Proteomes" id="UP000494165"/>
    </source>
</evidence>
<gene>
    <name evidence="9" type="ORF">CLODIP_2_CD13450</name>
</gene>
<dbReference type="GO" id="GO:0030424">
    <property type="term" value="C:axon"/>
    <property type="evidence" value="ECO:0007669"/>
    <property type="project" value="TreeGrafter"/>
</dbReference>
<keyword evidence="10" id="KW-1185">Reference proteome</keyword>
<keyword evidence="3 8" id="KW-0812">Transmembrane</keyword>
<evidence type="ECO:0000256" key="3">
    <source>
        <dbReference type="ARBA" id="ARBA00022692"/>
    </source>
</evidence>
<evidence type="ECO:0000256" key="8">
    <source>
        <dbReference type="RuleBase" id="RU363108"/>
    </source>
</evidence>
<feature type="transmembrane region" description="Helical" evidence="8">
    <location>
        <begin position="149"/>
        <end position="170"/>
    </location>
</feature>
<dbReference type="GO" id="GO:0005886">
    <property type="term" value="C:plasma membrane"/>
    <property type="evidence" value="ECO:0007669"/>
    <property type="project" value="UniProtKB-SubCell"/>
</dbReference>
<name>A0A8S1DU43_9INSE</name>
<dbReference type="AlphaFoldDB" id="A0A8S1DU43"/>
<protein>
    <recommendedName>
        <fullName evidence="8">Gustatory receptor</fullName>
    </recommendedName>
</protein>
<feature type="transmembrane region" description="Helical" evidence="8">
    <location>
        <begin position="50"/>
        <end position="70"/>
    </location>
</feature>
<comment type="caution">
    <text evidence="9">The sequence shown here is derived from an EMBL/GenBank/DDBJ whole genome shotgun (WGS) entry which is preliminary data.</text>
</comment>
<evidence type="ECO:0000256" key="2">
    <source>
        <dbReference type="ARBA" id="ARBA00022475"/>
    </source>
</evidence>
<dbReference type="GO" id="GO:0030425">
    <property type="term" value="C:dendrite"/>
    <property type="evidence" value="ECO:0007669"/>
    <property type="project" value="TreeGrafter"/>
</dbReference>
<evidence type="ECO:0000256" key="7">
    <source>
        <dbReference type="ARBA" id="ARBA00023224"/>
    </source>
</evidence>
<sequence>MVLLMILGNMHFVLFKGKDATRLDTFLNILLTRLEINQIEKRKLGQLELLINWLTVFTMLCSMAIEYKLLMRNKEWITTWNLLFGYFMTMSISQTNNVISGFARLLGVLAQNINTNIRKQQIKVVENQLPLLRTSFSDLVYCIDLINQIYLPLTIFSIPLVFVIFVMNMMFSVFSLFDLENSLPVDKIETVSACIIWMLVLTSTMVLLSTRCQRLREELQKTRNLLYQWEIGADVRLKPKILDFYEETLHTKAIGINVAGVYALDMSLLALLFGPSITIISLFDLESSLPAVDKIEAVSAGTIWMLVLISTLVLLSTRCQRLREELQKTRNLLYQWEIGADARLKPKIVDFYEETLHTKAIGINVAGVYALDMSLLALLFGPSITYFATLLQFQLSSMERSM</sequence>
<dbReference type="Proteomes" id="UP000494165">
    <property type="component" value="Unassembled WGS sequence"/>
</dbReference>
<keyword evidence="5 8" id="KW-0472">Membrane</keyword>
<keyword evidence="6 8" id="KW-0675">Receptor</keyword>
<dbReference type="GO" id="GO:0007165">
    <property type="term" value="P:signal transduction"/>
    <property type="evidence" value="ECO:0007669"/>
    <property type="project" value="UniProtKB-KW"/>
</dbReference>
<keyword evidence="2 8" id="KW-1003">Cell membrane</keyword>
<dbReference type="PANTHER" id="PTHR21143:SF134">
    <property type="entry name" value="GUSTATORY RECEPTOR"/>
    <property type="match status" value="1"/>
</dbReference>
<reference evidence="9 10" key="1">
    <citation type="submission" date="2020-04" db="EMBL/GenBank/DDBJ databases">
        <authorList>
            <person name="Alioto T."/>
            <person name="Alioto T."/>
            <person name="Gomez Garrido J."/>
        </authorList>
    </citation>
    <scope>NUCLEOTIDE SEQUENCE [LARGE SCALE GENOMIC DNA]</scope>
</reference>
<keyword evidence="4 8" id="KW-1133">Transmembrane helix</keyword>
<accession>A0A8S1DU43</accession>
<keyword evidence="7 8" id="KW-0807">Transducer</keyword>
<evidence type="ECO:0000256" key="1">
    <source>
        <dbReference type="ARBA" id="ARBA00004651"/>
    </source>
</evidence>
<dbReference type="EMBL" id="CADEPI010000240">
    <property type="protein sequence ID" value="CAB3381670.1"/>
    <property type="molecule type" value="Genomic_DNA"/>
</dbReference>
<dbReference type="GO" id="GO:0008049">
    <property type="term" value="P:male courtship behavior"/>
    <property type="evidence" value="ECO:0007669"/>
    <property type="project" value="TreeGrafter"/>
</dbReference>
<comment type="subcellular location">
    <subcellularLocation>
        <location evidence="1 8">Cell membrane</location>
        <topology evidence="1 8">Multi-pass membrane protein</topology>
    </subcellularLocation>
</comment>
<evidence type="ECO:0000256" key="6">
    <source>
        <dbReference type="ARBA" id="ARBA00023170"/>
    </source>
</evidence>
<dbReference type="OrthoDB" id="6366728at2759"/>
<dbReference type="GO" id="GO:0007635">
    <property type="term" value="P:chemosensory behavior"/>
    <property type="evidence" value="ECO:0007669"/>
    <property type="project" value="TreeGrafter"/>
</dbReference>
<organism evidence="9 10">
    <name type="scientific">Cloeon dipterum</name>
    <dbReference type="NCBI Taxonomy" id="197152"/>
    <lineage>
        <taxon>Eukaryota</taxon>
        <taxon>Metazoa</taxon>
        <taxon>Ecdysozoa</taxon>
        <taxon>Arthropoda</taxon>
        <taxon>Hexapoda</taxon>
        <taxon>Insecta</taxon>
        <taxon>Pterygota</taxon>
        <taxon>Palaeoptera</taxon>
        <taxon>Ephemeroptera</taxon>
        <taxon>Pisciforma</taxon>
        <taxon>Baetidae</taxon>
        <taxon>Cloeon</taxon>
    </lineage>
</organism>